<dbReference type="PANTHER" id="PTHR36303">
    <property type="entry name" value="2',3'-CYCLIC-NUCLEOTIDE 2'-PHOSPHODIESTERASE"/>
    <property type="match status" value="1"/>
</dbReference>
<keyword evidence="2" id="KW-0479">Metal-binding</keyword>
<protein>
    <recommendedName>
        <fullName evidence="5">Metallophosphoesterase</fullName>
    </recommendedName>
</protein>
<dbReference type="EMBL" id="BDFD01000003">
    <property type="protein sequence ID" value="GAV19656.1"/>
    <property type="molecule type" value="Genomic_DNA"/>
</dbReference>
<dbReference type="PIRSF" id="PIRSF004789">
    <property type="entry name" value="DR1281"/>
    <property type="match status" value="1"/>
</dbReference>
<sequence>MSERVKILVIGDIIGKAGRRALTEHLPALIDLHQIDFVVANGENLAHGFGLNERVAEEMFALGVHVLTNGNHCWDQREFLELVDEDDRYVRPMNFTEYAPGRGWTVQETGMGHKIAVINLIGQTFMGPWDCPFAAVDRAMDEIPDDVSAILVDMHAEATSEKMGMGWHMDGRASFVYGTHTHIPTCDEIIHASGTAYQSDIGMTGSYQSIIGMKVEGALYRMVRRLPQRFEAVERGGSIFATMVSINPDTRMATSIERIHIPPAQ</sequence>
<dbReference type="STRING" id="1921010.MMIC_P0606"/>
<evidence type="ECO:0000256" key="2">
    <source>
        <dbReference type="PIRSR" id="PIRSR004789-51"/>
    </source>
</evidence>
<feature type="binding site" evidence="2">
    <location>
        <position position="180"/>
    </location>
    <ligand>
        <name>Fe cation</name>
        <dbReference type="ChEBI" id="CHEBI:24875"/>
        <label>2</label>
    </ligand>
</feature>
<dbReference type="InterPro" id="IPR029052">
    <property type="entry name" value="Metallo-depent_PP-like"/>
</dbReference>
<feature type="binding site" evidence="2">
    <location>
        <position position="44"/>
    </location>
    <ligand>
        <name>Fe cation</name>
        <dbReference type="ChEBI" id="CHEBI:24875"/>
        <label>1</label>
    </ligand>
</feature>
<evidence type="ECO:0000313" key="4">
    <source>
        <dbReference type="Proteomes" id="UP000231632"/>
    </source>
</evidence>
<gene>
    <name evidence="3" type="ORF">MMIC_P0606</name>
</gene>
<feature type="binding site" evidence="2">
    <location>
        <position position="43"/>
    </location>
    <ligand>
        <name>Fe cation</name>
        <dbReference type="ChEBI" id="CHEBI:24875"/>
        <label>2</label>
    </ligand>
</feature>
<feature type="binding site" evidence="2">
    <location>
        <position position="155"/>
    </location>
    <ligand>
        <name>Fe cation</name>
        <dbReference type="ChEBI" id="CHEBI:24875"/>
        <label>2</label>
    </ligand>
</feature>
<feature type="binding site" evidence="2">
    <location>
        <position position="182"/>
    </location>
    <ligand>
        <name>Fe cation</name>
        <dbReference type="ChEBI" id="CHEBI:24875"/>
        <label>1</label>
    </ligand>
</feature>
<dbReference type="Pfam" id="PF13277">
    <property type="entry name" value="YmdB"/>
    <property type="match status" value="1"/>
</dbReference>
<dbReference type="SUPFAM" id="SSF56300">
    <property type="entry name" value="Metallo-dependent phosphatases"/>
    <property type="match status" value="1"/>
</dbReference>
<dbReference type="PANTHER" id="PTHR36303:SF1">
    <property type="entry name" value="2',3'-CYCLIC-NUCLEOTIDE 2'-PHOSPHODIESTERASE"/>
    <property type="match status" value="1"/>
</dbReference>
<feature type="active site" description="Proton donor" evidence="1">
    <location>
        <position position="72"/>
    </location>
</feature>
<dbReference type="InterPro" id="IPR005235">
    <property type="entry name" value="YmdB-like"/>
</dbReference>
<dbReference type="OrthoDB" id="9801109at2"/>
<dbReference type="AlphaFoldDB" id="A0A1L8CL67"/>
<dbReference type="GO" id="GO:0004113">
    <property type="term" value="F:2',3'-cyclic-nucleotide 3'-phosphodiesterase activity"/>
    <property type="evidence" value="ECO:0007669"/>
    <property type="project" value="TreeGrafter"/>
</dbReference>
<accession>A0A1L8CL67</accession>
<dbReference type="Proteomes" id="UP000231632">
    <property type="component" value="Unassembled WGS sequence"/>
</dbReference>
<dbReference type="GO" id="GO:0046872">
    <property type="term" value="F:metal ion binding"/>
    <property type="evidence" value="ECO:0007669"/>
    <property type="project" value="UniProtKB-KW"/>
</dbReference>
<reference evidence="3 4" key="1">
    <citation type="journal article" date="2017" name="Arch. Microbiol.">
        <title>Mariprofundus micogutta sp. nov., a novel iron-oxidizing zetaproteobacterium isolated from a deep-sea hydrothermal field at the Bayonnaise knoll of the Izu-Ogasawara arc, and a description of Mariprofundales ord. nov. and Zetaproteobacteria classis nov.</title>
        <authorList>
            <person name="Makita H."/>
            <person name="Tanaka E."/>
            <person name="Mitsunobu S."/>
            <person name="Miyazaki M."/>
            <person name="Nunoura T."/>
            <person name="Uematsu K."/>
            <person name="Takaki Y."/>
            <person name="Nishi S."/>
            <person name="Shimamura S."/>
            <person name="Takai K."/>
        </authorList>
    </citation>
    <scope>NUCLEOTIDE SEQUENCE [LARGE SCALE GENOMIC DNA]</scope>
    <source>
        <strain evidence="3 4">ET2</strain>
    </source>
</reference>
<organism evidence="3 4">
    <name type="scientific">Mariprofundus micogutta</name>
    <dbReference type="NCBI Taxonomy" id="1921010"/>
    <lineage>
        <taxon>Bacteria</taxon>
        <taxon>Pseudomonadati</taxon>
        <taxon>Pseudomonadota</taxon>
        <taxon>Candidatius Mariprofundia</taxon>
        <taxon>Mariprofundales</taxon>
        <taxon>Mariprofundaceae</taxon>
        <taxon>Mariprofundus</taxon>
    </lineage>
</organism>
<feature type="binding site" evidence="2">
    <location>
        <position position="12"/>
    </location>
    <ligand>
        <name>Fe cation</name>
        <dbReference type="ChEBI" id="CHEBI:24875"/>
        <label>1</label>
    </ligand>
</feature>
<evidence type="ECO:0008006" key="5">
    <source>
        <dbReference type="Google" id="ProtNLM"/>
    </source>
</evidence>
<dbReference type="RefSeq" id="WP_072658901.1">
    <property type="nucleotide sequence ID" value="NZ_BDFD01000003.1"/>
</dbReference>
<proteinExistence type="predicted"/>
<feature type="binding site" evidence="2">
    <location>
        <position position="43"/>
    </location>
    <ligand>
        <name>Fe cation</name>
        <dbReference type="ChEBI" id="CHEBI:24875"/>
        <label>1</label>
    </ligand>
</feature>
<feature type="binding site" evidence="2">
    <location>
        <position position="71"/>
    </location>
    <ligand>
        <name>Fe cation</name>
        <dbReference type="ChEBI" id="CHEBI:24875"/>
        <label>2</label>
    </ligand>
</feature>
<dbReference type="Gene3D" id="3.60.21.10">
    <property type="match status" value="1"/>
</dbReference>
<comment type="caution">
    <text evidence="3">The sequence shown here is derived from an EMBL/GenBank/DDBJ whole genome shotgun (WGS) entry which is preliminary data.</text>
</comment>
<name>A0A1L8CL67_9PROT</name>
<evidence type="ECO:0000313" key="3">
    <source>
        <dbReference type="EMBL" id="GAV19656.1"/>
    </source>
</evidence>
<keyword evidence="4" id="KW-1185">Reference proteome</keyword>
<evidence type="ECO:0000256" key="1">
    <source>
        <dbReference type="PIRSR" id="PIRSR004789-50"/>
    </source>
</evidence>